<evidence type="ECO:0000256" key="1">
    <source>
        <dbReference type="SAM" id="MobiDB-lite"/>
    </source>
</evidence>
<keyword evidence="2" id="KW-0732">Signal</keyword>
<evidence type="ECO:0000313" key="4">
    <source>
        <dbReference type="Proteomes" id="UP000321304"/>
    </source>
</evidence>
<keyword evidence="4" id="KW-1185">Reference proteome</keyword>
<name>A0A560KZI0_9BRAD</name>
<feature type="compositionally biased region" description="Basic and acidic residues" evidence="1">
    <location>
        <begin position="46"/>
        <end position="61"/>
    </location>
</feature>
<protein>
    <submittedName>
        <fullName evidence="3">Uncharacterized protein</fullName>
    </submittedName>
</protein>
<feature type="region of interest" description="Disordered" evidence="1">
    <location>
        <begin position="46"/>
        <end position="82"/>
    </location>
</feature>
<dbReference type="Proteomes" id="UP000321304">
    <property type="component" value="Unassembled WGS sequence"/>
</dbReference>
<evidence type="ECO:0000256" key="2">
    <source>
        <dbReference type="SAM" id="SignalP"/>
    </source>
</evidence>
<evidence type="ECO:0000313" key="3">
    <source>
        <dbReference type="EMBL" id="TWB88467.1"/>
    </source>
</evidence>
<dbReference type="AlphaFoldDB" id="A0A560KZI0"/>
<feature type="signal peptide" evidence="2">
    <location>
        <begin position="1"/>
        <end position="21"/>
    </location>
</feature>
<gene>
    <name evidence="3" type="ORF">FBZ93_118147</name>
</gene>
<sequence>MHSAFAAVGLIVLAMSFPAHAQQSPSTAVDQLLQWTIEDVARQRTRAREQDEEEHVRRKLPDLSQYGVPFRTPTRPADRSSRALHCTTIDMGGGDSVTDCF</sequence>
<reference evidence="3 4" key="1">
    <citation type="submission" date="2019-06" db="EMBL/GenBank/DDBJ databases">
        <title>Genomic Encyclopedia of Type Strains, Phase IV (KMG-V): Genome sequencing to study the core and pangenomes of soil and plant-associated prokaryotes.</title>
        <authorList>
            <person name="Whitman W."/>
        </authorList>
    </citation>
    <scope>NUCLEOTIDE SEQUENCE [LARGE SCALE GENOMIC DNA]</scope>
    <source>
        <strain evidence="3 4">BR 10355</strain>
    </source>
</reference>
<dbReference type="EMBL" id="VITY01000018">
    <property type="protein sequence ID" value="TWB88467.1"/>
    <property type="molecule type" value="Genomic_DNA"/>
</dbReference>
<organism evidence="3 4">
    <name type="scientific">Bradyrhizobium macuxiense</name>
    <dbReference type="NCBI Taxonomy" id="1755647"/>
    <lineage>
        <taxon>Bacteria</taxon>
        <taxon>Pseudomonadati</taxon>
        <taxon>Pseudomonadota</taxon>
        <taxon>Alphaproteobacteria</taxon>
        <taxon>Hyphomicrobiales</taxon>
        <taxon>Nitrobacteraceae</taxon>
        <taxon>Bradyrhizobium</taxon>
    </lineage>
</organism>
<feature type="chain" id="PRO_5022104358" evidence="2">
    <location>
        <begin position="22"/>
        <end position="101"/>
    </location>
</feature>
<accession>A0A560KZI0</accession>
<proteinExistence type="predicted"/>
<comment type="caution">
    <text evidence="3">The sequence shown here is derived from an EMBL/GenBank/DDBJ whole genome shotgun (WGS) entry which is preliminary data.</text>
</comment>